<dbReference type="Pfam" id="PF05063">
    <property type="entry name" value="MT-A70"/>
    <property type="match status" value="1"/>
</dbReference>
<organism evidence="7 8">
    <name type="scientific">Dimorphilus gyrociliatus</name>
    <dbReference type="NCBI Taxonomy" id="2664684"/>
    <lineage>
        <taxon>Eukaryota</taxon>
        <taxon>Metazoa</taxon>
        <taxon>Spiralia</taxon>
        <taxon>Lophotrochozoa</taxon>
        <taxon>Annelida</taxon>
        <taxon>Polychaeta</taxon>
        <taxon>Polychaeta incertae sedis</taxon>
        <taxon>Dinophilidae</taxon>
        <taxon>Dimorphilus</taxon>
    </lineage>
</organism>
<dbReference type="PANTHER" id="PTHR12829">
    <property type="entry name" value="N6-ADENOSINE-METHYLTRANSFERASE"/>
    <property type="match status" value="1"/>
</dbReference>
<dbReference type="InterPro" id="IPR007757">
    <property type="entry name" value="MT-A70-like"/>
</dbReference>
<evidence type="ECO:0000256" key="2">
    <source>
        <dbReference type="ARBA" id="ARBA00022603"/>
    </source>
</evidence>
<gene>
    <name evidence="7" type="ORF">DGYR_LOCUS2317</name>
</gene>
<dbReference type="PANTHER" id="PTHR12829:SF7">
    <property type="entry name" value="N6-ADENOSINE-METHYLTRANSFERASE CATALYTIC SUBUNIT"/>
    <property type="match status" value="1"/>
</dbReference>
<dbReference type="InterPro" id="IPR025848">
    <property type="entry name" value="MT-A70"/>
</dbReference>
<dbReference type="GO" id="GO:0001734">
    <property type="term" value="F:mRNA m(6)A methyltransferase activity"/>
    <property type="evidence" value="ECO:0007669"/>
    <property type="project" value="UniProtKB-EC"/>
</dbReference>
<evidence type="ECO:0000256" key="5">
    <source>
        <dbReference type="ARBA" id="ARBA00048957"/>
    </source>
</evidence>
<dbReference type="InterPro" id="IPR029063">
    <property type="entry name" value="SAM-dependent_MTases_sf"/>
</dbReference>
<accession>A0A7I8VD60</accession>
<dbReference type="GO" id="GO:0001510">
    <property type="term" value="P:RNA methylation"/>
    <property type="evidence" value="ECO:0007669"/>
    <property type="project" value="InterPro"/>
</dbReference>
<evidence type="ECO:0000256" key="1">
    <source>
        <dbReference type="ARBA" id="ARBA00012160"/>
    </source>
</evidence>
<dbReference type="SUPFAM" id="SSF53335">
    <property type="entry name" value="S-adenosyl-L-methionine-dependent methyltransferases"/>
    <property type="match status" value="1"/>
</dbReference>
<sequence length="520" mass="59761">MSDTWNALQAAKNKNKNIKELMRNRKWVQNNIVDTKEPVAKPNLLNQQPTKSQEISPENLQSFEKKLFTILTDVNLDFPAPLRSIEKSMNENGEKIALNVIKELLFKFSAQKFIKIKEGENEDITVESVDFVKITAFYHGTVPKRKREEDEFESEKKAAKVSKMDSAKDLESLLSSRTTKERENMKPIEEIRKLLEAPTAKELSMQEKFQSKGGHLKEFCAHGTREECKQISGSKTACGKLHFKKLIHKHTDPSLGDCSFLNTCFHMDTCKYVHYTIEYSDEPKSKSSCSAISKFDKQNTTRLFAPQWVQCDIRALDMKVLGKFAVIMADPPWDIHMELPYGTMSDEEMRTLDVPTLQDDGYIFLWVTGRAMELGRECLKVWGYERCDELIWVKTNQLQRIIRTGRTGHWLNHGKEHCLVGVKGFPTNFNKGLDCDVIVAEVRETSHKPDEIYGIIERLSPGARKIELFGRMHNVQPNWITLGNQLDGVKLLEPDCVKRFKQRYPDENAMKPPTGPEIVD</sequence>
<comment type="catalytic activity">
    <reaction evidence="5">
        <text>an adenosine in mRNA + S-adenosyl-L-methionine = an N(6)-methyladenosine in mRNA + S-adenosyl-L-homocysteine + H(+)</text>
        <dbReference type="Rhea" id="RHEA:55584"/>
        <dbReference type="Rhea" id="RHEA-COMP:12414"/>
        <dbReference type="Rhea" id="RHEA-COMP:12417"/>
        <dbReference type="ChEBI" id="CHEBI:15378"/>
        <dbReference type="ChEBI" id="CHEBI:57856"/>
        <dbReference type="ChEBI" id="CHEBI:59789"/>
        <dbReference type="ChEBI" id="CHEBI:74411"/>
        <dbReference type="ChEBI" id="CHEBI:74449"/>
        <dbReference type="EC" id="2.1.1.348"/>
    </reaction>
</comment>
<evidence type="ECO:0000256" key="6">
    <source>
        <dbReference type="PROSITE-ProRule" id="PRU00489"/>
    </source>
</evidence>
<dbReference type="AlphaFoldDB" id="A0A7I8VD60"/>
<evidence type="ECO:0000256" key="3">
    <source>
        <dbReference type="ARBA" id="ARBA00022679"/>
    </source>
</evidence>
<keyword evidence="8" id="KW-1185">Reference proteome</keyword>
<keyword evidence="2" id="KW-0489">Methyltransferase</keyword>
<dbReference type="PROSITE" id="PS51563">
    <property type="entry name" value="SAM_MTA70L_1"/>
    <property type="match status" value="1"/>
</dbReference>
<dbReference type="EMBL" id="CAJFCJ010000003">
    <property type="protein sequence ID" value="CAD5113297.1"/>
    <property type="molecule type" value="Genomic_DNA"/>
</dbReference>
<protein>
    <recommendedName>
        <fullName evidence="1">mRNA m(6)A methyltransferase</fullName>
        <ecNumber evidence="1">2.1.1.348</ecNumber>
    </recommendedName>
</protein>
<dbReference type="PROSITE" id="PS51143">
    <property type="entry name" value="MT_A70"/>
    <property type="match status" value="1"/>
</dbReference>
<dbReference type="Proteomes" id="UP000549394">
    <property type="component" value="Unassembled WGS sequence"/>
</dbReference>
<name>A0A7I8VD60_9ANNE</name>
<dbReference type="EC" id="2.1.1.348" evidence="1"/>
<proteinExistence type="inferred from homology"/>
<evidence type="ECO:0000256" key="4">
    <source>
        <dbReference type="ARBA" id="ARBA00022691"/>
    </source>
</evidence>
<dbReference type="GO" id="GO:0005634">
    <property type="term" value="C:nucleus"/>
    <property type="evidence" value="ECO:0007669"/>
    <property type="project" value="InterPro"/>
</dbReference>
<evidence type="ECO:0000313" key="8">
    <source>
        <dbReference type="Proteomes" id="UP000549394"/>
    </source>
</evidence>
<dbReference type="OrthoDB" id="10262526at2759"/>
<comment type="similarity">
    <text evidence="6">Belongs to the MT-A70-like family.</text>
</comment>
<keyword evidence="3" id="KW-0808">Transferase</keyword>
<reference evidence="7 8" key="1">
    <citation type="submission" date="2020-08" db="EMBL/GenBank/DDBJ databases">
        <authorList>
            <person name="Hejnol A."/>
        </authorList>
    </citation>
    <scope>NUCLEOTIDE SEQUENCE [LARGE SCALE GENOMIC DNA]</scope>
</reference>
<comment type="caution">
    <text evidence="7">The sequence shown here is derived from an EMBL/GenBank/DDBJ whole genome shotgun (WGS) entry which is preliminary data.</text>
</comment>
<keyword evidence="4" id="KW-0949">S-adenosyl-L-methionine</keyword>
<evidence type="ECO:0000313" key="7">
    <source>
        <dbReference type="EMBL" id="CAD5113297.1"/>
    </source>
</evidence>
<dbReference type="GO" id="GO:0036396">
    <property type="term" value="C:RNA N6-methyladenosine methyltransferase complex"/>
    <property type="evidence" value="ECO:0007669"/>
    <property type="project" value="TreeGrafter"/>
</dbReference>